<dbReference type="RefSeq" id="WP_246902559.1">
    <property type="nucleotide sequence ID" value="NZ_JALJRB010000002.1"/>
</dbReference>
<dbReference type="InterPro" id="IPR019734">
    <property type="entry name" value="TPR_rpt"/>
</dbReference>
<evidence type="ECO:0000256" key="3">
    <source>
        <dbReference type="PROSITE-ProRule" id="PRU00339"/>
    </source>
</evidence>
<evidence type="ECO:0000313" key="4">
    <source>
        <dbReference type="EMBL" id="MCJ8499327.1"/>
    </source>
</evidence>
<reference evidence="4" key="1">
    <citation type="submission" date="2022-04" db="EMBL/GenBank/DDBJ databases">
        <title>Desulfatitalea alkaliphila sp. nov., a novel anaerobic sulfate-reducing bacterium isolated from terrestrial mud volcano, Taman Peninsula, Russia.</title>
        <authorList>
            <person name="Khomyakova M.A."/>
            <person name="Merkel A.Y."/>
            <person name="Slobodkin A.I."/>
        </authorList>
    </citation>
    <scope>NUCLEOTIDE SEQUENCE</scope>
    <source>
        <strain evidence="4">M08but</strain>
    </source>
</reference>
<dbReference type="EMBL" id="JALJRB010000002">
    <property type="protein sequence ID" value="MCJ8499327.1"/>
    <property type="molecule type" value="Genomic_DNA"/>
</dbReference>
<comment type="caution">
    <text evidence="4">The sequence shown here is derived from an EMBL/GenBank/DDBJ whole genome shotgun (WGS) entry which is preliminary data.</text>
</comment>
<dbReference type="InterPro" id="IPR011990">
    <property type="entry name" value="TPR-like_helical_dom_sf"/>
</dbReference>
<keyword evidence="5" id="KW-1185">Reference proteome</keyword>
<name>A0AA41QZN1_9BACT</name>
<feature type="repeat" description="TPR" evidence="3">
    <location>
        <begin position="90"/>
        <end position="123"/>
    </location>
</feature>
<evidence type="ECO:0000256" key="1">
    <source>
        <dbReference type="ARBA" id="ARBA00022737"/>
    </source>
</evidence>
<dbReference type="SUPFAM" id="SSF48452">
    <property type="entry name" value="TPR-like"/>
    <property type="match status" value="2"/>
</dbReference>
<organism evidence="4 5">
    <name type="scientific">Desulfatitalea alkaliphila</name>
    <dbReference type="NCBI Taxonomy" id="2929485"/>
    <lineage>
        <taxon>Bacteria</taxon>
        <taxon>Pseudomonadati</taxon>
        <taxon>Thermodesulfobacteriota</taxon>
        <taxon>Desulfobacteria</taxon>
        <taxon>Desulfobacterales</taxon>
        <taxon>Desulfosarcinaceae</taxon>
        <taxon>Desulfatitalea</taxon>
    </lineage>
</organism>
<dbReference type="InterPro" id="IPR044244">
    <property type="entry name" value="TTC27/Emw1"/>
</dbReference>
<proteinExistence type="predicted"/>
<dbReference type="PANTHER" id="PTHR16193:SF0">
    <property type="entry name" value="TETRATRICOPEPTIDE REPEAT PROTEIN 27"/>
    <property type="match status" value="1"/>
</dbReference>
<evidence type="ECO:0000256" key="2">
    <source>
        <dbReference type="ARBA" id="ARBA00022803"/>
    </source>
</evidence>
<dbReference type="PANTHER" id="PTHR16193">
    <property type="entry name" value="TETRATRICOPEPTIDE REPEAT PROTEIN 27"/>
    <property type="match status" value="1"/>
</dbReference>
<accession>A0AA41QZN1</accession>
<dbReference type="Pfam" id="PF13432">
    <property type="entry name" value="TPR_16"/>
    <property type="match status" value="2"/>
</dbReference>
<dbReference type="SMART" id="SM00028">
    <property type="entry name" value="TPR"/>
    <property type="match status" value="5"/>
</dbReference>
<dbReference type="Pfam" id="PF13174">
    <property type="entry name" value="TPR_6"/>
    <property type="match status" value="1"/>
</dbReference>
<dbReference type="Gene3D" id="1.25.40.10">
    <property type="entry name" value="Tetratricopeptide repeat domain"/>
    <property type="match status" value="2"/>
</dbReference>
<keyword evidence="2 3" id="KW-0802">TPR repeat</keyword>
<keyword evidence="1" id="KW-0677">Repeat</keyword>
<evidence type="ECO:0000313" key="5">
    <source>
        <dbReference type="Proteomes" id="UP001165427"/>
    </source>
</evidence>
<protein>
    <submittedName>
        <fullName evidence="4">Tetratricopeptide repeat protein</fullName>
    </submittedName>
</protein>
<gene>
    <name evidence="4" type="ORF">MRX98_01965</name>
</gene>
<dbReference type="Proteomes" id="UP001165427">
    <property type="component" value="Unassembled WGS sequence"/>
</dbReference>
<sequence>MRTAKGDMVWRRVLLSALVGLVLWPCVTAAAPIWDPQDLPAAVRVVLGEAGGLMDKGKVDEAVEKLLAFEARGRSTEGGDGTPHAVYSHPMIHFALGNAYLLQAAHGRARQAFEQAVGLHPDWVPAWLNLAKTHYELDAPAEAARCFFMAYEKGEEKDAEHLYLSAASHLMARQYDAAVARFDQLLARHPEQMRPEWREHLVHALLSNDQPRRALFHIRRLAGIYDGDKRIQWQEILLHQYMQLEMHADALALARDLVDEAPTLAKWWKAKAHLHLNTQDHAPALVAMIVYSYLTDLTREEQQLLADLHLQVGIPDRAAPLYESLLQAGAADKRVVRHLVTALRRIDRADAALARLESHPASGEDPDLLMLRADLLYEMERYAEAAGAYRRAAARNSRQAGQAWLMAGYAAWRTEDWAASRQAFERAARFERQRKPALTAMRRLQNQQSRAN</sequence>
<dbReference type="AlphaFoldDB" id="A0AA41QZN1"/>
<dbReference type="PROSITE" id="PS50005">
    <property type="entry name" value="TPR"/>
    <property type="match status" value="1"/>
</dbReference>